<evidence type="ECO:0000256" key="1">
    <source>
        <dbReference type="SAM" id="Coils"/>
    </source>
</evidence>
<name>A0A6C0KQS2_9ZZZZ</name>
<keyword evidence="1" id="KW-0175">Coiled coil</keyword>
<accession>A0A6C0KQS2</accession>
<feature type="coiled-coil region" evidence="1">
    <location>
        <begin position="233"/>
        <end position="260"/>
    </location>
</feature>
<evidence type="ECO:0000313" key="2">
    <source>
        <dbReference type="EMBL" id="QHU20365.1"/>
    </source>
</evidence>
<reference evidence="2" key="1">
    <citation type="journal article" date="2020" name="Nature">
        <title>Giant virus diversity and host interactions through global metagenomics.</title>
        <authorList>
            <person name="Schulz F."/>
            <person name="Roux S."/>
            <person name="Paez-Espino D."/>
            <person name="Jungbluth S."/>
            <person name="Walsh D.A."/>
            <person name="Denef V.J."/>
            <person name="McMahon K.D."/>
            <person name="Konstantinidis K.T."/>
            <person name="Eloe-Fadrosh E.A."/>
            <person name="Kyrpides N.C."/>
            <person name="Woyke T."/>
        </authorList>
    </citation>
    <scope>NUCLEOTIDE SEQUENCE</scope>
    <source>
        <strain evidence="2">GVMAG-S-3300013093-109</strain>
    </source>
</reference>
<dbReference type="EMBL" id="MN740968">
    <property type="protein sequence ID" value="QHU20365.1"/>
    <property type="molecule type" value="Genomic_DNA"/>
</dbReference>
<dbReference type="AlphaFoldDB" id="A0A6C0KQS2"/>
<sequence>MNVSNNELNLLSHSQEPLPNLPMVVDVGGDRYHMGNRHLNLGYNNYHDFIKTFGNDRETERILRQYLYLRMGETAGIEFHGDDGKKDKAKLVTILKKRLGQLKQNKNFTSSQLNKQKLQRIYANIQKILLDIGDAEMVANTISEECKKDKEALVDLSTDRDKIFQLVLEMTWYLFHPDKVPKDIECDWAAMVKKLEMMSVGDLVKSIKESDGTVSNNSFNYFKKIRLNEMAQKETLPNALEEAKKMVMEVEEETSDEKTKLMVPKLLQLLQTKRILQSADPDNLGEQAIAKADKWIMKNPFPPLSKKVTIVPSTQQGGSGLTSDFIQLRKSMYSAMTPLFDHFRIMYDPIYTMLEKDVTLKKDESINITHPIILLHLCIQLQKTVSKEGAYQYGIYRIRNVPGDLLGFIKTRLNRTAIHVGTMEDDTMKKQFQQQLFSLPNVRLSSLLTDTRDPSYKDPHLLPYLQFFVMGTNFTFPPEYPEFIHNHGKDIVEEDKKAVYDSMKGLFKKEDLYIVCTSAESAGLLGAEVNSSSKNIPMKNYEIDYRTVNPGQSGFTGTTPANYFNDAKKMTLYFEQMVKQKPYVIYNNAELALSILIAFKEHMPK</sequence>
<organism evidence="2">
    <name type="scientific">viral metagenome</name>
    <dbReference type="NCBI Taxonomy" id="1070528"/>
    <lineage>
        <taxon>unclassified sequences</taxon>
        <taxon>metagenomes</taxon>
        <taxon>organismal metagenomes</taxon>
    </lineage>
</organism>
<proteinExistence type="predicted"/>
<protein>
    <submittedName>
        <fullName evidence="2">Uncharacterized protein</fullName>
    </submittedName>
</protein>